<feature type="region of interest" description="Disordered" evidence="1">
    <location>
        <begin position="1"/>
        <end position="83"/>
    </location>
</feature>
<proteinExistence type="predicted"/>
<accession>A0A9P7UXV9</accession>
<feature type="compositionally biased region" description="Basic and acidic residues" evidence="1">
    <location>
        <begin position="290"/>
        <end position="309"/>
    </location>
</feature>
<protein>
    <submittedName>
        <fullName evidence="2">Uncharacterized protein</fullName>
    </submittedName>
</protein>
<name>A0A9P7UXV9_9AGAR</name>
<keyword evidence="3" id="KW-1185">Reference proteome</keyword>
<dbReference type="Proteomes" id="UP001049176">
    <property type="component" value="Chromosome 2"/>
</dbReference>
<feature type="compositionally biased region" description="Low complexity" evidence="1">
    <location>
        <begin position="13"/>
        <end position="32"/>
    </location>
</feature>
<feature type="compositionally biased region" description="Polar residues" evidence="1">
    <location>
        <begin position="1"/>
        <end position="12"/>
    </location>
</feature>
<dbReference type="EMBL" id="CM032182">
    <property type="protein sequence ID" value="KAG7096681.1"/>
    <property type="molecule type" value="Genomic_DNA"/>
</dbReference>
<comment type="caution">
    <text evidence="2">The sequence shown here is derived from an EMBL/GenBank/DDBJ whole genome shotgun (WGS) entry which is preliminary data.</text>
</comment>
<evidence type="ECO:0000313" key="2">
    <source>
        <dbReference type="EMBL" id="KAG7096681.1"/>
    </source>
</evidence>
<sequence length="309" mass="34546">MSRNLHNLNISSNPNATANNLPPLHSLHLPHSNRPREPPIQTYQPTNPPYLAFPQPHHPTSNTTFPHPIPHSVHHPHTNSHFEPFRPSHPLPAPHQRLFSNDEAVNAFIANKVNRASSIPDIIPGYKGKGFLAAPPKRIDAAISRLDYIPYPAVIKGQNVPGLHSADDALVLSEGGNLIQKGLDAAGDDYISEHDWTRAAEIVEACMRILWDLTRSEALNSHHRIVRQMSGELGWDVARRYDKEVRKAYAIEKSIDISEWLGQYANKAILIQASKRAAALDWEAPPPTKRSCDSDAPFRDEEPPFRGWA</sequence>
<gene>
    <name evidence="2" type="ORF">E1B28_004095</name>
</gene>
<organism evidence="2 3">
    <name type="scientific">Marasmius oreades</name>
    <name type="common">fairy-ring Marasmius</name>
    <dbReference type="NCBI Taxonomy" id="181124"/>
    <lineage>
        <taxon>Eukaryota</taxon>
        <taxon>Fungi</taxon>
        <taxon>Dikarya</taxon>
        <taxon>Basidiomycota</taxon>
        <taxon>Agaricomycotina</taxon>
        <taxon>Agaricomycetes</taxon>
        <taxon>Agaricomycetidae</taxon>
        <taxon>Agaricales</taxon>
        <taxon>Marasmiineae</taxon>
        <taxon>Marasmiaceae</taxon>
        <taxon>Marasmius</taxon>
    </lineage>
</organism>
<dbReference type="OrthoDB" id="10584308at2759"/>
<dbReference type="RefSeq" id="XP_043013151.1">
    <property type="nucleotide sequence ID" value="XM_043148552.1"/>
</dbReference>
<dbReference type="GeneID" id="66073171"/>
<reference evidence="2" key="1">
    <citation type="journal article" date="2021" name="Genome Biol. Evol.">
        <title>The assembled and annotated genome of the fairy-ring fungus Marasmius oreades.</title>
        <authorList>
            <person name="Hiltunen M."/>
            <person name="Ament-Velasquez S.L."/>
            <person name="Johannesson H."/>
        </authorList>
    </citation>
    <scope>NUCLEOTIDE SEQUENCE</scope>
    <source>
        <strain evidence="2">03SP1</strain>
    </source>
</reference>
<feature type="region of interest" description="Disordered" evidence="1">
    <location>
        <begin position="282"/>
        <end position="309"/>
    </location>
</feature>
<evidence type="ECO:0000313" key="3">
    <source>
        <dbReference type="Proteomes" id="UP001049176"/>
    </source>
</evidence>
<dbReference type="KEGG" id="more:E1B28_004095"/>
<evidence type="ECO:0000256" key="1">
    <source>
        <dbReference type="SAM" id="MobiDB-lite"/>
    </source>
</evidence>
<dbReference type="AlphaFoldDB" id="A0A9P7UXV9"/>